<gene>
    <name evidence="1" type="ORF">CBM2612_P0051</name>
</gene>
<reference evidence="1" key="1">
    <citation type="submission" date="2018-01" db="EMBL/GenBank/DDBJ databases">
        <authorList>
            <person name="Gaut B.S."/>
            <person name="Morton B.R."/>
            <person name="Clegg M.T."/>
            <person name="Duvall M.R."/>
        </authorList>
    </citation>
    <scope>NUCLEOTIDE SEQUENCE</scope>
    <source>
        <strain evidence="1">Cupriavidus taiwanensis STM 8555</strain>
    </source>
</reference>
<dbReference type="EMBL" id="LT984809">
    <property type="protein sequence ID" value="SPD48706.1"/>
    <property type="molecule type" value="Genomic_DNA"/>
</dbReference>
<name>A0A375HCP1_9BURK</name>
<geneLocation type="plasmid" evidence="1">
    <name>I</name>
</geneLocation>
<proteinExistence type="predicted"/>
<organism evidence="1">
    <name type="scientific">Cupriavidus taiwanensis</name>
    <dbReference type="NCBI Taxonomy" id="164546"/>
    <lineage>
        <taxon>Bacteria</taxon>
        <taxon>Pseudomonadati</taxon>
        <taxon>Pseudomonadota</taxon>
        <taxon>Betaproteobacteria</taxon>
        <taxon>Burkholderiales</taxon>
        <taxon>Burkholderiaceae</taxon>
        <taxon>Cupriavidus</taxon>
    </lineage>
</organism>
<accession>A0A375HCP1</accession>
<evidence type="ECO:0000313" key="1">
    <source>
        <dbReference type="EMBL" id="SPD48706.1"/>
    </source>
</evidence>
<dbReference type="AlphaFoldDB" id="A0A375HCP1"/>
<sequence>MLTHLLRLVMKRLADQLANLGLEGFAKNIALDLHSEAIDVLRDRARMFLTGKKLVDATLAC</sequence>
<protein>
    <submittedName>
        <fullName evidence="1">Uncharacterized protein</fullName>
    </submittedName>
</protein>
<keyword evidence="1" id="KW-0614">Plasmid</keyword>